<evidence type="ECO:0000256" key="2">
    <source>
        <dbReference type="SAM" id="MobiDB-lite"/>
    </source>
</evidence>
<dbReference type="InterPro" id="IPR007492">
    <property type="entry name" value="LytTR_DNA-bd_dom"/>
</dbReference>
<dbReference type="PROSITE" id="PS50110">
    <property type="entry name" value="RESPONSE_REGULATORY"/>
    <property type="match status" value="1"/>
</dbReference>
<dbReference type="GO" id="GO:0003677">
    <property type="term" value="F:DNA binding"/>
    <property type="evidence" value="ECO:0007669"/>
    <property type="project" value="InterPro"/>
</dbReference>
<proteinExistence type="predicted"/>
<dbReference type="SMART" id="SM00448">
    <property type="entry name" value="REC"/>
    <property type="match status" value="1"/>
</dbReference>
<dbReference type="GO" id="GO:0000156">
    <property type="term" value="F:phosphorelay response regulator activity"/>
    <property type="evidence" value="ECO:0007669"/>
    <property type="project" value="InterPro"/>
</dbReference>
<evidence type="ECO:0000313" key="6">
    <source>
        <dbReference type="Proteomes" id="UP000065807"/>
    </source>
</evidence>
<reference evidence="6" key="2">
    <citation type="journal article" date="2016" name="Int. J. Syst. Evol. Microbiol.">
        <title>Complete genome sequence and cell structure of Limnochorda pilosa, a Gram-negative spore-former within the phylum Firmicutes.</title>
        <authorList>
            <person name="Watanabe M."/>
            <person name="Kojima H."/>
            <person name="Fukui M."/>
        </authorList>
    </citation>
    <scope>NUCLEOTIDE SEQUENCE [LARGE SCALE GENOMIC DNA]</scope>
    <source>
        <strain evidence="6">HC45</strain>
    </source>
</reference>
<keyword evidence="6" id="KW-1185">Reference proteome</keyword>
<dbReference type="InterPro" id="IPR011006">
    <property type="entry name" value="CheY-like_superfamily"/>
</dbReference>
<evidence type="ECO:0000259" key="4">
    <source>
        <dbReference type="PROSITE" id="PS50930"/>
    </source>
</evidence>
<evidence type="ECO:0000256" key="1">
    <source>
        <dbReference type="PROSITE-ProRule" id="PRU00169"/>
    </source>
</evidence>
<sequence>MRRLRALVADDEEPARQELRYVLEGLPLVEAVEEASDAEEALWKVGASRPDVLLADVRMPGMWGTQLARHLRELSPATQVIFVTAYPDHAIQAFEVDAVDYIMKPLDRGRVAAALARALRRMHRSGVTEDGAGEEREASPAAPEPDRRAAPALGLAKLPVHHEGRTLLLDHGEIAYVQAAEGYSAIHTSERTYLASYTLNELEARLGRGPFFRCHRAYLVNLTHALELIPDFKGAYQIVLRDAARTRIPVSRRQAQRLKEALGL</sequence>
<dbReference type="PANTHER" id="PTHR37299">
    <property type="entry name" value="TRANSCRIPTIONAL REGULATOR-RELATED"/>
    <property type="match status" value="1"/>
</dbReference>
<feature type="domain" description="HTH LytTR-type" evidence="4">
    <location>
        <begin position="158"/>
        <end position="264"/>
    </location>
</feature>
<organism evidence="5 6">
    <name type="scientific">Limnochorda pilosa</name>
    <dbReference type="NCBI Taxonomy" id="1555112"/>
    <lineage>
        <taxon>Bacteria</taxon>
        <taxon>Bacillati</taxon>
        <taxon>Bacillota</taxon>
        <taxon>Limnochordia</taxon>
        <taxon>Limnochordales</taxon>
        <taxon>Limnochordaceae</taxon>
        <taxon>Limnochorda</taxon>
    </lineage>
</organism>
<dbReference type="InterPro" id="IPR001789">
    <property type="entry name" value="Sig_transdc_resp-reg_receiver"/>
</dbReference>
<feature type="region of interest" description="Disordered" evidence="2">
    <location>
        <begin position="125"/>
        <end position="147"/>
    </location>
</feature>
<dbReference type="PANTHER" id="PTHR37299:SF1">
    <property type="entry name" value="STAGE 0 SPORULATION PROTEIN A HOMOLOG"/>
    <property type="match status" value="1"/>
</dbReference>
<dbReference type="SMART" id="SM00850">
    <property type="entry name" value="LytTR"/>
    <property type="match status" value="1"/>
</dbReference>
<evidence type="ECO:0000259" key="3">
    <source>
        <dbReference type="PROSITE" id="PS50110"/>
    </source>
</evidence>
<evidence type="ECO:0000313" key="5">
    <source>
        <dbReference type="EMBL" id="BAS25925.1"/>
    </source>
</evidence>
<dbReference type="Pfam" id="PF04397">
    <property type="entry name" value="LytTR"/>
    <property type="match status" value="1"/>
</dbReference>
<feature type="domain" description="Response regulatory" evidence="3">
    <location>
        <begin position="5"/>
        <end position="119"/>
    </location>
</feature>
<dbReference type="Pfam" id="PF00072">
    <property type="entry name" value="Response_reg"/>
    <property type="match status" value="1"/>
</dbReference>
<dbReference type="RefSeq" id="WP_082725650.1">
    <property type="nucleotide sequence ID" value="NZ_AP014924.1"/>
</dbReference>
<dbReference type="AlphaFoldDB" id="A0A0K2SFQ6"/>
<dbReference type="Gene3D" id="2.40.50.1020">
    <property type="entry name" value="LytTr DNA-binding domain"/>
    <property type="match status" value="1"/>
</dbReference>
<dbReference type="PROSITE" id="PS50930">
    <property type="entry name" value="HTH_LYTTR"/>
    <property type="match status" value="1"/>
</dbReference>
<dbReference type="SUPFAM" id="SSF52172">
    <property type="entry name" value="CheY-like"/>
    <property type="match status" value="1"/>
</dbReference>
<dbReference type="OrthoDB" id="9809318at2"/>
<dbReference type="InterPro" id="IPR046947">
    <property type="entry name" value="LytR-like"/>
</dbReference>
<dbReference type="Gene3D" id="3.40.50.2300">
    <property type="match status" value="1"/>
</dbReference>
<accession>A0A0K2SFQ6</accession>
<dbReference type="STRING" id="1555112.LIP_0068"/>
<dbReference type="KEGG" id="lpil:LIP_0068"/>
<feature type="modified residue" description="4-aspartylphosphate" evidence="1">
    <location>
        <position position="56"/>
    </location>
</feature>
<keyword evidence="1" id="KW-0597">Phosphoprotein</keyword>
<protein>
    <submittedName>
        <fullName evidence="5">LytTR family transcriptional regulator</fullName>
    </submittedName>
</protein>
<gene>
    <name evidence="5" type="ORF">LIP_0068</name>
</gene>
<dbReference type="EMBL" id="AP014924">
    <property type="protein sequence ID" value="BAS25925.1"/>
    <property type="molecule type" value="Genomic_DNA"/>
</dbReference>
<feature type="compositionally biased region" description="Basic and acidic residues" evidence="2">
    <location>
        <begin position="133"/>
        <end position="147"/>
    </location>
</feature>
<dbReference type="Proteomes" id="UP000065807">
    <property type="component" value="Chromosome"/>
</dbReference>
<reference evidence="6" key="1">
    <citation type="submission" date="2015-07" db="EMBL/GenBank/DDBJ databases">
        <title>Complete genome sequence and phylogenetic analysis of Limnochorda pilosa.</title>
        <authorList>
            <person name="Watanabe M."/>
            <person name="Kojima H."/>
            <person name="Fukui M."/>
        </authorList>
    </citation>
    <scope>NUCLEOTIDE SEQUENCE [LARGE SCALE GENOMIC DNA]</scope>
    <source>
        <strain evidence="6">HC45</strain>
    </source>
</reference>
<name>A0A0K2SFQ6_LIMPI</name>